<dbReference type="Gene3D" id="3.40.605.10">
    <property type="entry name" value="Aldehyde Dehydrogenase, Chain A, domain 1"/>
    <property type="match status" value="1"/>
</dbReference>
<dbReference type="Pfam" id="PF00171">
    <property type="entry name" value="Aldedh"/>
    <property type="match status" value="1"/>
</dbReference>
<comment type="similarity">
    <text evidence="1 4">Belongs to the aldehyde dehydrogenase family.</text>
</comment>
<organism evidence="6 7">
    <name type="scientific">Amycolatopsis acididurans</name>
    <dbReference type="NCBI Taxonomy" id="2724524"/>
    <lineage>
        <taxon>Bacteria</taxon>
        <taxon>Bacillati</taxon>
        <taxon>Actinomycetota</taxon>
        <taxon>Actinomycetes</taxon>
        <taxon>Pseudonocardiales</taxon>
        <taxon>Pseudonocardiaceae</taxon>
        <taxon>Amycolatopsis</taxon>
    </lineage>
</organism>
<name>A0ABX1J833_9PSEU</name>
<dbReference type="SUPFAM" id="SSF53720">
    <property type="entry name" value="ALDH-like"/>
    <property type="match status" value="1"/>
</dbReference>
<evidence type="ECO:0000313" key="6">
    <source>
        <dbReference type="EMBL" id="NKQ54457.1"/>
    </source>
</evidence>
<dbReference type="CDD" id="cd07139">
    <property type="entry name" value="ALDH_AldA-Rv0768"/>
    <property type="match status" value="1"/>
</dbReference>
<evidence type="ECO:0000259" key="5">
    <source>
        <dbReference type="Pfam" id="PF00171"/>
    </source>
</evidence>
<dbReference type="PANTHER" id="PTHR42804:SF1">
    <property type="entry name" value="ALDEHYDE DEHYDROGENASE-RELATED"/>
    <property type="match status" value="1"/>
</dbReference>
<dbReference type="InterPro" id="IPR016163">
    <property type="entry name" value="Ald_DH_C"/>
</dbReference>
<protein>
    <submittedName>
        <fullName evidence="6">Aldehyde dehydrogenase</fullName>
    </submittedName>
</protein>
<feature type="domain" description="Aldehyde dehydrogenase" evidence="5">
    <location>
        <begin position="12"/>
        <end position="473"/>
    </location>
</feature>
<evidence type="ECO:0000256" key="3">
    <source>
        <dbReference type="PROSITE-ProRule" id="PRU10007"/>
    </source>
</evidence>
<feature type="active site" evidence="3">
    <location>
        <position position="249"/>
    </location>
</feature>
<dbReference type="Proteomes" id="UP000715441">
    <property type="component" value="Unassembled WGS sequence"/>
</dbReference>
<dbReference type="PROSITE" id="PS00687">
    <property type="entry name" value="ALDEHYDE_DEHYDR_GLU"/>
    <property type="match status" value="1"/>
</dbReference>
<keyword evidence="2 4" id="KW-0560">Oxidoreductase</keyword>
<dbReference type="PANTHER" id="PTHR42804">
    <property type="entry name" value="ALDEHYDE DEHYDROGENASE"/>
    <property type="match status" value="1"/>
</dbReference>
<comment type="caution">
    <text evidence="6">The sequence shown here is derived from an EMBL/GenBank/DDBJ whole genome shotgun (WGS) entry which is preliminary data.</text>
</comment>
<sequence length="479" mass="49776">MHRHEFFIGGRWIPAPAESLFKVVSPATEEVVGEAPLAGAADIDAAVAAARTAFDDGEWPRTPPAERAAVLERAAEILRGRTGDIAGVTVDEMGCAISQAPRAQTGMVAPLFDYYAALARTFEFAREVVAGERRGLVTSEPVGVVAAIVPWNAPVTLSAWKVAPALAAGCTVVIKPPPEAPLSNFVLAEALAEAGIPPGVVNLVPGDRDAGEHLVRHPGTDKIAFTGSTAAGKRIMSLCGDQVKRVSLELGGKSAAIVLEDADLATAIPALVGGGMHLSGQVCGALTRILVPRSRYAEAVDAAATTASQVRVGDPHDPSTLVGPLVARRQRDRVEGYLAGAVADGARVAAGGGRPPGLPRGWYVEPTILSDVDNAMRVAREEIFGPVLCLIPYRDEDEAVRLANDSPYGLAGGVWAGDPARGVRVAKRMRTGSVAVNGSFPPFPMVPFGGFGQSGLGRELGPEGLRSFLEPRSIGLPAS</sequence>
<evidence type="ECO:0000256" key="4">
    <source>
        <dbReference type="RuleBase" id="RU003345"/>
    </source>
</evidence>
<evidence type="ECO:0000313" key="7">
    <source>
        <dbReference type="Proteomes" id="UP000715441"/>
    </source>
</evidence>
<keyword evidence="7" id="KW-1185">Reference proteome</keyword>
<evidence type="ECO:0000256" key="1">
    <source>
        <dbReference type="ARBA" id="ARBA00009986"/>
    </source>
</evidence>
<dbReference type="InterPro" id="IPR016161">
    <property type="entry name" value="Ald_DH/histidinol_DH"/>
</dbReference>
<evidence type="ECO:0000256" key="2">
    <source>
        <dbReference type="ARBA" id="ARBA00023002"/>
    </source>
</evidence>
<dbReference type="Gene3D" id="3.40.309.10">
    <property type="entry name" value="Aldehyde Dehydrogenase, Chain A, domain 2"/>
    <property type="match status" value="1"/>
</dbReference>
<accession>A0ABX1J833</accession>
<reference evidence="6 7" key="1">
    <citation type="submission" date="2020-04" db="EMBL/GenBank/DDBJ databases">
        <title>Novel species.</title>
        <authorList>
            <person name="Teo W.F.A."/>
            <person name="Lipun K."/>
            <person name="Srisuk N."/>
            <person name="Duangmal K."/>
        </authorList>
    </citation>
    <scope>NUCLEOTIDE SEQUENCE [LARGE SCALE GENOMIC DNA]</scope>
    <source>
        <strain evidence="6 7">K13G38</strain>
    </source>
</reference>
<dbReference type="InterPro" id="IPR016162">
    <property type="entry name" value="Ald_DH_N"/>
</dbReference>
<dbReference type="InterPro" id="IPR029510">
    <property type="entry name" value="Ald_DH_CS_GLU"/>
</dbReference>
<dbReference type="EMBL" id="JAAXLS010000009">
    <property type="protein sequence ID" value="NKQ54457.1"/>
    <property type="molecule type" value="Genomic_DNA"/>
</dbReference>
<dbReference type="InterPro" id="IPR015590">
    <property type="entry name" value="Aldehyde_DH_dom"/>
</dbReference>
<gene>
    <name evidence="6" type="ORF">HFP15_16370</name>
</gene>
<proteinExistence type="inferred from homology"/>